<sequence length="598" mass="65967">MLRKIPYWLISRLESRIPSADWLTAAFNILLACAIGVHSILTANRVRFPAGSLPDFRVGIVPVDPASRKVFSGISRFPRPFIMALLHTYLASPSSALKTSAVRSARSQSHDTTPAPRSGDRYKLRDGTIMKAAFGRMTVRGECASPSQLFTSEGITDVTKSILAGRGIVSKFERVVLAAPAVAVSRTWPALSPRRIAVVAHQQRGRSVYTTPPLFMSTPPALHPPPPHSKQWTLPRCCAGTSGATVTTWATQFSSAPTGYTHIKYTSLRHVGRFSAGSLHTVQRVAYPERLPPTWCSNCVSVPIAPEVRRKHCTRVHSFARRDDIALHMLYGVDRSAVLQHPRVVDSSTDRYSHHDTRMIHVEGWIQIPVVVVFADLKPRSSTHGDTKKGCEEIIPGGMLATIYCIVAAQPVRSVQFLSPEPRATYQRTSHAHIGGTATPSRLSVLTSRHRSPCSNIELLARLAAGRRVSPASPALAFLRRSIRTLLKTWGYNTVYETKCFEIKLRAESRTGVNSADCCIGSQRTNRRDSSMLVNRDIGVKLLLSSCFSQHFSPDQFARLDGFNCHVRNRIRSLLEDQSLTPPEYEAFLSPGVTPPTG</sequence>
<keyword evidence="3" id="KW-1185">Reference proteome</keyword>
<protein>
    <submittedName>
        <fullName evidence="2">Uncharacterized protein</fullName>
    </submittedName>
</protein>
<reference evidence="2 3" key="1">
    <citation type="submission" date="2023-02" db="EMBL/GenBank/DDBJ databases">
        <title>LHISI_Scaffold_Assembly.</title>
        <authorList>
            <person name="Stuart O.P."/>
            <person name="Cleave R."/>
            <person name="Magrath M.J.L."/>
            <person name="Mikheyev A.S."/>
        </authorList>
    </citation>
    <scope>NUCLEOTIDE SEQUENCE [LARGE SCALE GENOMIC DNA]</scope>
    <source>
        <strain evidence="2">Daus_M_001</strain>
        <tissue evidence="2">Leg muscle</tissue>
    </source>
</reference>
<dbReference type="PROSITE" id="PS51257">
    <property type="entry name" value="PROKAR_LIPOPROTEIN"/>
    <property type="match status" value="1"/>
</dbReference>
<accession>A0ABQ9I3L5</accession>
<dbReference type="Proteomes" id="UP001159363">
    <property type="component" value="Chromosome 3"/>
</dbReference>
<feature type="compositionally biased region" description="Polar residues" evidence="1">
    <location>
        <begin position="101"/>
        <end position="112"/>
    </location>
</feature>
<feature type="region of interest" description="Disordered" evidence="1">
    <location>
        <begin position="101"/>
        <end position="121"/>
    </location>
</feature>
<comment type="caution">
    <text evidence="2">The sequence shown here is derived from an EMBL/GenBank/DDBJ whole genome shotgun (WGS) entry which is preliminary data.</text>
</comment>
<organism evidence="2 3">
    <name type="scientific">Dryococelus australis</name>
    <dbReference type="NCBI Taxonomy" id="614101"/>
    <lineage>
        <taxon>Eukaryota</taxon>
        <taxon>Metazoa</taxon>
        <taxon>Ecdysozoa</taxon>
        <taxon>Arthropoda</taxon>
        <taxon>Hexapoda</taxon>
        <taxon>Insecta</taxon>
        <taxon>Pterygota</taxon>
        <taxon>Neoptera</taxon>
        <taxon>Polyneoptera</taxon>
        <taxon>Phasmatodea</taxon>
        <taxon>Verophasmatodea</taxon>
        <taxon>Anareolatae</taxon>
        <taxon>Phasmatidae</taxon>
        <taxon>Eurycanthinae</taxon>
        <taxon>Dryococelus</taxon>
    </lineage>
</organism>
<evidence type="ECO:0000313" key="3">
    <source>
        <dbReference type="Proteomes" id="UP001159363"/>
    </source>
</evidence>
<evidence type="ECO:0000256" key="1">
    <source>
        <dbReference type="SAM" id="MobiDB-lite"/>
    </source>
</evidence>
<dbReference type="EMBL" id="JARBHB010000003">
    <property type="protein sequence ID" value="KAJ8891244.1"/>
    <property type="molecule type" value="Genomic_DNA"/>
</dbReference>
<proteinExistence type="predicted"/>
<evidence type="ECO:0000313" key="2">
    <source>
        <dbReference type="EMBL" id="KAJ8891244.1"/>
    </source>
</evidence>
<name>A0ABQ9I3L5_9NEOP</name>
<gene>
    <name evidence="2" type="ORF">PR048_010759</name>
</gene>